<dbReference type="AlphaFoldDB" id="A0A374NC15"/>
<evidence type="ECO:0000313" key="2">
    <source>
        <dbReference type="Proteomes" id="UP000262524"/>
    </source>
</evidence>
<dbReference type="Proteomes" id="UP000262524">
    <property type="component" value="Unassembled WGS sequence"/>
</dbReference>
<name>A0A374NC15_9FIRM</name>
<reference evidence="1 2" key="1">
    <citation type="submission" date="2018-08" db="EMBL/GenBank/DDBJ databases">
        <title>A genome reference for cultivated species of the human gut microbiota.</title>
        <authorList>
            <person name="Zou Y."/>
            <person name="Xue W."/>
            <person name="Luo G."/>
        </authorList>
    </citation>
    <scope>NUCLEOTIDE SEQUENCE [LARGE SCALE GENOMIC DNA]</scope>
    <source>
        <strain evidence="1 2">TM10-1AC</strain>
    </source>
</reference>
<dbReference type="EMBL" id="QSOE01000115">
    <property type="protein sequence ID" value="RGI81237.1"/>
    <property type="molecule type" value="Genomic_DNA"/>
</dbReference>
<dbReference type="Pfam" id="PF24203">
    <property type="entry name" value="Phage_ProQ_C_like"/>
    <property type="match status" value="1"/>
</dbReference>
<dbReference type="RefSeq" id="WP_117983396.1">
    <property type="nucleotide sequence ID" value="NZ_QSOE01000115.1"/>
</dbReference>
<gene>
    <name evidence="1" type="ORF">DXD91_12910</name>
</gene>
<accession>A0A374NC15</accession>
<sequence length="136" mass="15839">MEKKDFKKGQKAILLSLKNVDFRKTMDIDAATGECTVVKVGRKYITVEDSHGWEIRFDMENNFEEVDDSFSYTRSELYLSKEDAKKVLERRYLIKAIEKSLHDMSWSTFDGISDQALQNLHTALIAVEKERIVLKK</sequence>
<evidence type="ECO:0000313" key="1">
    <source>
        <dbReference type="EMBL" id="RGI81237.1"/>
    </source>
</evidence>
<organism evidence="1 2">
    <name type="scientific">Anaerobutyricum hallii</name>
    <dbReference type="NCBI Taxonomy" id="39488"/>
    <lineage>
        <taxon>Bacteria</taxon>
        <taxon>Bacillati</taxon>
        <taxon>Bacillota</taxon>
        <taxon>Clostridia</taxon>
        <taxon>Lachnospirales</taxon>
        <taxon>Lachnospiraceae</taxon>
        <taxon>Anaerobutyricum</taxon>
    </lineage>
</organism>
<protein>
    <submittedName>
        <fullName evidence="1">Uncharacterized protein</fullName>
    </submittedName>
</protein>
<dbReference type="InterPro" id="IPR056982">
    <property type="entry name" value="Phage_ProQ_C-like"/>
</dbReference>
<proteinExistence type="predicted"/>
<comment type="caution">
    <text evidence="1">The sequence shown here is derived from an EMBL/GenBank/DDBJ whole genome shotgun (WGS) entry which is preliminary data.</text>
</comment>